<reference evidence="5" key="1">
    <citation type="submission" date="2020-03" db="EMBL/GenBank/DDBJ databases">
        <title>Solimonas marina sp. nov., isolated from deep seawater of the Pacific Ocean.</title>
        <authorList>
            <person name="Liu X."/>
            <person name="Lai Q."/>
            <person name="Sun F."/>
            <person name="Gai Y."/>
            <person name="Li G."/>
            <person name="Shao Z."/>
        </authorList>
    </citation>
    <scope>NUCLEOTIDE SEQUENCE</scope>
    <source>
        <strain evidence="5">C16B3</strain>
    </source>
</reference>
<feature type="domain" description="TRNA-binding" evidence="4">
    <location>
        <begin position="28"/>
        <end position="131"/>
    </location>
</feature>
<evidence type="ECO:0000256" key="1">
    <source>
        <dbReference type="ARBA" id="ARBA00022555"/>
    </source>
</evidence>
<dbReference type="PROSITE" id="PS50886">
    <property type="entry name" value="TRBD"/>
    <property type="match status" value="1"/>
</dbReference>
<evidence type="ECO:0000256" key="2">
    <source>
        <dbReference type="ARBA" id="ARBA00022884"/>
    </source>
</evidence>
<comment type="caution">
    <text evidence="5">The sequence shown here is derived from an EMBL/GenBank/DDBJ whole genome shotgun (WGS) entry which is preliminary data.</text>
</comment>
<dbReference type="Gene3D" id="2.40.50.140">
    <property type="entry name" value="Nucleic acid-binding proteins"/>
    <property type="match status" value="1"/>
</dbReference>
<sequence length="131" mass="13686">MVQHVIDAAAQPYAPEGLARKDVCGIDGFLAVDMRVGTIVAAEPFAAARKPAYRVRVDFGPVVGVLETSAQITHYTLESLIGRQVVGALNLGEKRIAGFKSQFLILRALAPDGSVHLLAADGAPPNGAPIA</sequence>
<gene>
    <name evidence="5" type="ORF">G7Y82_16670</name>
</gene>
<dbReference type="NCBIfam" id="NF007495">
    <property type="entry name" value="PRK10089.1-4"/>
    <property type="match status" value="1"/>
</dbReference>
<evidence type="ECO:0000256" key="3">
    <source>
        <dbReference type="PROSITE-ProRule" id="PRU00209"/>
    </source>
</evidence>
<proteinExistence type="predicted"/>
<keyword evidence="2 3" id="KW-0694">RNA-binding</keyword>
<dbReference type="CDD" id="cd02798">
    <property type="entry name" value="tRNA_bind_CsaA"/>
    <property type="match status" value="1"/>
</dbReference>
<organism evidence="5 6">
    <name type="scientific">Solimonas marina</name>
    <dbReference type="NCBI Taxonomy" id="2714601"/>
    <lineage>
        <taxon>Bacteria</taxon>
        <taxon>Pseudomonadati</taxon>
        <taxon>Pseudomonadota</taxon>
        <taxon>Gammaproteobacteria</taxon>
        <taxon>Nevskiales</taxon>
        <taxon>Nevskiaceae</taxon>
        <taxon>Solimonas</taxon>
    </lineage>
</organism>
<name>A0A970BA25_9GAMM</name>
<dbReference type="InterPro" id="IPR002547">
    <property type="entry name" value="tRNA-bd_dom"/>
</dbReference>
<keyword evidence="6" id="KW-1185">Reference proteome</keyword>
<evidence type="ECO:0000259" key="4">
    <source>
        <dbReference type="PROSITE" id="PS50886"/>
    </source>
</evidence>
<dbReference type="RefSeq" id="WP_168149263.1">
    <property type="nucleotide sequence ID" value="NZ_JAAVXB010000010.1"/>
</dbReference>
<dbReference type="Pfam" id="PF01588">
    <property type="entry name" value="tRNA_bind"/>
    <property type="match status" value="1"/>
</dbReference>
<dbReference type="EMBL" id="JAAVXB010000010">
    <property type="protein sequence ID" value="NKF23949.1"/>
    <property type="molecule type" value="Genomic_DNA"/>
</dbReference>
<dbReference type="Proteomes" id="UP000653472">
    <property type="component" value="Unassembled WGS sequence"/>
</dbReference>
<dbReference type="GO" id="GO:0000049">
    <property type="term" value="F:tRNA binding"/>
    <property type="evidence" value="ECO:0007669"/>
    <property type="project" value="UniProtKB-UniRule"/>
</dbReference>
<dbReference type="SUPFAM" id="SSF50249">
    <property type="entry name" value="Nucleic acid-binding proteins"/>
    <property type="match status" value="1"/>
</dbReference>
<keyword evidence="1 3" id="KW-0820">tRNA-binding</keyword>
<evidence type="ECO:0000313" key="6">
    <source>
        <dbReference type="Proteomes" id="UP000653472"/>
    </source>
</evidence>
<protein>
    <submittedName>
        <fullName evidence="5">tRNA-binding protein</fullName>
    </submittedName>
</protein>
<dbReference type="InterPro" id="IPR012340">
    <property type="entry name" value="NA-bd_OB-fold"/>
</dbReference>
<accession>A0A970BA25</accession>
<dbReference type="AlphaFoldDB" id="A0A970BA25"/>
<evidence type="ECO:0000313" key="5">
    <source>
        <dbReference type="EMBL" id="NKF23949.1"/>
    </source>
</evidence>
<dbReference type="NCBIfam" id="NF007494">
    <property type="entry name" value="PRK10089.1-3"/>
    <property type="match status" value="1"/>
</dbReference>